<evidence type="ECO:0000256" key="2">
    <source>
        <dbReference type="SAM" id="SignalP"/>
    </source>
</evidence>
<dbReference type="InterPro" id="IPR036412">
    <property type="entry name" value="HAD-like_sf"/>
</dbReference>
<sequence length="295" mass="30835">MKPHRKAGWIAGLMPAMALAACTSATPPAAMPAPPANPPANMQYLYGSGEAGAVSIQAFRALLNYAGEQVKARPVDSVVLAQGASLDAPAFAPCGQKPFAAIFDVDETLVLNLGFEYFDARTGQGFNDAIWDQWEKTGAGQVSPVPGAVYAVDALRSMGVTVIFNTNRAAANADATAQAIANAGLGKAVHGETLFLKGDDATGSKKDGRRWTIAGKYCVIALGGDQLGDFSDLFNQIASVPERRQAAIRGMAAKMWGNGWFALPNPVYGSGLKGGFEEVFPAGKRWDPPAATDGK</sequence>
<feature type="signal peptide" evidence="2">
    <location>
        <begin position="1"/>
        <end position="20"/>
    </location>
</feature>
<reference evidence="3" key="1">
    <citation type="submission" date="2021-04" db="EMBL/GenBank/DDBJ databases">
        <title>Isolation of p-tert-butylphenol degrading bacteria Sphingobium phenoxybenzoativorans Tas13 from active sludge.</title>
        <authorList>
            <person name="Li Y."/>
        </authorList>
    </citation>
    <scope>NUCLEOTIDE SEQUENCE</scope>
    <source>
        <strain evidence="3">Tas13</strain>
    </source>
</reference>
<dbReference type="SFLD" id="SFLDG01125">
    <property type="entry name" value="C1.1:_Acid_Phosphatase_Like"/>
    <property type="match status" value="1"/>
</dbReference>
<name>A0A975KDF5_9SPHN</name>
<dbReference type="AlphaFoldDB" id="A0A975KDF5"/>
<feature type="chain" id="PRO_5037930000" evidence="2">
    <location>
        <begin position="21"/>
        <end position="295"/>
    </location>
</feature>
<dbReference type="KEGG" id="spph:KFK14_20045"/>
<protein>
    <submittedName>
        <fullName evidence="3">Acid phosphatase</fullName>
    </submittedName>
</protein>
<dbReference type="InterPro" id="IPR005519">
    <property type="entry name" value="Acid_phosphat_B-like"/>
</dbReference>
<evidence type="ECO:0000256" key="1">
    <source>
        <dbReference type="ARBA" id="ARBA00022729"/>
    </source>
</evidence>
<gene>
    <name evidence="3" type="ORF">KFK14_20045</name>
</gene>
<dbReference type="SFLD" id="SFLDS00003">
    <property type="entry name" value="Haloacid_Dehalogenase"/>
    <property type="match status" value="1"/>
</dbReference>
<dbReference type="SUPFAM" id="SSF56784">
    <property type="entry name" value="HAD-like"/>
    <property type="match status" value="1"/>
</dbReference>
<dbReference type="PANTHER" id="PTHR31284">
    <property type="entry name" value="ACID PHOSPHATASE-LIKE PROTEIN"/>
    <property type="match status" value="1"/>
</dbReference>
<proteinExistence type="predicted"/>
<keyword evidence="1 2" id="KW-0732">Signal</keyword>
<evidence type="ECO:0000313" key="4">
    <source>
        <dbReference type="Proteomes" id="UP000681425"/>
    </source>
</evidence>
<organism evidence="3 4">
    <name type="scientific">Sphingobium phenoxybenzoativorans</name>
    <dbReference type="NCBI Taxonomy" id="1592790"/>
    <lineage>
        <taxon>Bacteria</taxon>
        <taxon>Pseudomonadati</taxon>
        <taxon>Pseudomonadota</taxon>
        <taxon>Alphaproteobacteria</taxon>
        <taxon>Sphingomonadales</taxon>
        <taxon>Sphingomonadaceae</taxon>
        <taxon>Sphingobium</taxon>
    </lineage>
</organism>
<dbReference type="GO" id="GO:0009279">
    <property type="term" value="C:cell outer membrane"/>
    <property type="evidence" value="ECO:0007669"/>
    <property type="project" value="InterPro"/>
</dbReference>
<keyword evidence="4" id="KW-1185">Reference proteome</keyword>
<dbReference type="EMBL" id="CP073910">
    <property type="protein sequence ID" value="QUT08362.1"/>
    <property type="molecule type" value="Genomic_DNA"/>
</dbReference>
<dbReference type="PROSITE" id="PS51257">
    <property type="entry name" value="PROKAR_LIPOPROTEIN"/>
    <property type="match status" value="1"/>
</dbReference>
<dbReference type="InterPro" id="IPR023214">
    <property type="entry name" value="HAD_sf"/>
</dbReference>
<dbReference type="PANTHER" id="PTHR31284:SF10">
    <property type="entry name" value="ACID PHOSPHATASE-LIKE PROTEIN"/>
    <property type="match status" value="1"/>
</dbReference>
<dbReference type="Proteomes" id="UP000681425">
    <property type="component" value="Chromosome"/>
</dbReference>
<accession>A0A975KDF5</accession>
<dbReference type="Gene3D" id="3.40.50.1000">
    <property type="entry name" value="HAD superfamily/HAD-like"/>
    <property type="match status" value="1"/>
</dbReference>
<dbReference type="Pfam" id="PF03767">
    <property type="entry name" value="Acid_phosphat_B"/>
    <property type="match status" value="1"/>
</dbReference>
<dbReference type="InterPro" id="IPR006423">
    <property type="entry name" value="Lipo_e_P4"/>
</dbReference>
<evidence type="ECO:0000313" key="3">
    <source>
        <dbReference type="EMBL" id="QUT08362.1"/>
    </source>
</evidence>